<name>G7W7R5_DESOD</name>
<evidence type="ECO:0000313" key="2">
    <source>
        <dbReference type="Proteomes" id="UP000006346"/>
    </source>
</evidence>
<dbReference type="AlphaFoldDB" id="G7W7R5"/>
<sequence>MKRANIGVLILTTVIVLSLNGCGSVQDKIAEKATEGIAEKAVGGNVDITDDGIKIQKDGVNYETGKELEWPKDSMGDLPEPKGNISVILNADTGKGGTVAYNEMSLEDAKAYVEKLKELGYKDGMSISDTDMISYSGKNSRGDSVMFTYSISPKEGSIMFKSAGDDANVLGQ</sequence>
<protein>
    <submittedName>
        <fullName evidence="1">Uncharacterized protein</fullName>
    </submittedName>
</protein>
<dbReference type="PATRIC" id="fig|768706.3.peg.389"/>
<accession>G7W7R5</accession>
<dbReference type="OrthoDB" id="1808020at2"/>
<gene>
    <name evidence="1" type="ordered locus">Desor_0426</name>
</gene>
<proteinExistence type="predicted"/>
<dbReference type="eggNOG" id="ENOG5034AIC">
    <property type="taxonomic scope" value="Bacteria"/>
</dbReference>
<organism evidence="1 2">
    <name type="scientific">Desulfosporosinus orientis (strain ATCC 19365 / DSM 765 / NCIMB 8382 / VKM B-1628 / Singapore I)</name>
    <name type="common">Desulfotomaculum orientis</name>
    <dbReference type="NCBI Taxonomy" id="768706"/>
    <lineage>
        <taxon>Bacteria</taxon>
        <taxon>Bacillati</taxon>
        <taxon>Bacillota</taxon>
        <taxon>Clostridia</taxon>
        <taxon>Eubacteriales</taxon>
        <taxon>Desulfitobacteriaceae</taxon>
        <taxon>Desulfosporosinus</taxon>
    </lineage>
</organism>
<reference evidence="1 2" key="2">
    <citation type="journal article" date="2012" name="J. Bacteriol.">
        <title>Complete genome sequences of Desulfosporosinus orientis DSM765T, Desulfosporosinus youngiae DSM17734T, Desulfosporosinus meridiei DSM13257T, and Desulfosporosinus acidiphilus DSM22704T.</title>
        <authorList>
            <person name="Pester M."/>
            <person name="Brambilla E."/>
            <person name="Alazard D."/>
            <person name="Rattei T."/>
            <person name="Weinmaier T."/>
            <person name="Han J."/>
            <person name="Lucas S."/>
            <person name="Lapidus A."/>
            <person name="Cheng J.F."/>
            <person name="Goodwin L."/>
            <person name="Pitluck S."/>
            <person name="Peters L."/>
            <person name="Ovchinnikova G."/>
            <person name="Teshima H."/>
            <person name="Detter J.C."/>
            <person name="Han C.S."/>
            <person name="Tapia R."/>
            <person name="Land M.L."/>
            <person name="Hauser L."/>
            <person name="Kyrpides N.C."/>
            <person name="Ivanova N.N."/>
            <person name="Pagani I."/>
            <person name="Huntmann M."/>
            <person name="Wei C.L."/>
            <person name="Davenport K.W."/>
            <person name="Daligault H."/>
            <person name="Chain P.S."/>
            <person name="Chen A."/>
            <person name="Mavromatis K."/>
            <person name="Markowitz V."/>
            <person name="Szeto E."/>
            <person name="Mikhailova N."/>
            <person name="Pati A."/>
            <person name="Wagner M."/>
            <person name="Woyke T."/>
            <person name="Ollivier B."/>
            <person name="Klenk H.P."/>
            <person name="Spring S."/>
            <person name="Loy A."/>
        </authorList>
    </citation>
    <scope>NUCLEOTIDE SEQUENCE [LARGE SCALE GENOMIC DNA]</scope>
    <source>
        <strain evidence="2">ATCC 19365 / DSM 765 / NCIMB 8382 / VKM B-1628</strain>
    </source>
</reference>
<evidence type="ECO:0000313" key="1">
    <source>
        <dbReference type="EMBL" id="AET66130.1"/>
    </source>
</evidence>
<reference evidence="2" key="1">
    <citation type="submission" date="2011-11" db="EMBL/GenBank/DDBJ databases">
        <title>Complete sequence of Desulfosporosinus orientis DSM 765.</title>
        <authorList>
            <person name="Lucas S."/>
            <person name="Han J."/>
            <person name="Lapidus A."/>
            <person name="Cheng J.-F."/>
            <person name="Goodwin L."/>
            <person name="Pitluck S."/>
            <person name="Peters L."/>
            <person name="Ovchinnikova G."/>
            <person name="Teshima H."/>
            <person name="Detter J.C."/>
            <person name="Han C."/>
            <person name="Tapia R."/>
            <person name="Land M."/>
            <person name="Hauser L."/>
            <person name="Kyrpides N."/>
            <person name="Ivanova N."/>
            <person name="Pagani I."/>
            <person name="Pester M."/>
            <person name="Spring S."/>
            <person name="Ollivier B."/>
            <person name="Rattei T."/>
            <person name="Klenk H.-P."/>
            <person name="Wagner M."/>
            <person name="Loy A."/>
            <person name="Woyke T."/>
        </authorList>
    </citation>
    <scope>NUCLEOTIDE SEQUENCE [LARGE SCALE GENOMIC DNA]</scope>
    <source>
        <strain evidence="2">ATCC 19365 / DSM 765 / NCIMB 8382 / VKM B-1628</strain>
    </source>
</reference>
<dbReference type="Proteomes" id="UP000006346">
    <property type="component" value="Chromosome"/>
</dbReference>
<dbReference type="STRING" id="768706.Desor_0426"/>
<dbReference type="EMBL" id="CP003108">
    <property type="protein sequence ID" value="AET66130.1"/>
    <property type="molecule type" value="Genomic_DNA"/>
</dbReference>
<dbReference type="KEGG" id="dor:Desor_0426"/>
<keyword evidence="2" id="KW-1185">Reference proteome</keyword>
<dbReference type="HOGENOM" id="CLU_1552825_0_0_9"/>
<dbReference type="RefSeq" id="WP_014182956.1">
    <property type="nucleotide sequence ID" value="NC_016584.1"/>
</dbReference>